<dbReference type="InterPro" id="IPR016181">
    <property type="entry name" value="Acyl_CoA_acyltransferase"/>
</dbReference>
<accession>A0ABT9TRM2</accession>
<dbReference type="Proteomes" id="UP001244563">
    <property type="component" value="Unassembled WGS sequence"/>
</dbReference>
<dbReference type="Pfam" id="PF14542">
    <property type="entry name" value="Acetyltransf_CG"/>
    <property type="match status" value="1"/>
</dbReference>
<dbReference type="InterPro" id="IPR031165">
    <property type="entry name" value="GNAT_YJDJ"/>
</dbReference>
<proteinExistence type="predicted"/>
<dbReference type="GeneID" id="84016414"/>
<organism evidence="2 3">
    <name type="scientific">Paenarthrobacter nicotinovorans</name>
    <name type="common">Arthrobacter nicotinovorans</name>
    <dbReference type="NCBI Taxonomy" id="29320"/>
    <lineage>
        <taxon>Bacteria</taxon>
        <taxon>Bacillati</taxon>
        <taxon>Actinomycetota</taxon>
        <taxon>Actinomycetes</taxon>
        <taxon>Micrococcales</taxon>
        <taxon>Micrococcaceae</taxon>
        <taxon>Paenarthrobacter</taxon>
    </lineage>
</organism>
<evidence type="ECO:0000313" key="2">
    <source>
        <dbReference type="EMBL" id="MDQ0104330.1"/>
    </source>
</evidence>
<dbReference type="Gene3D" id="3.40.630.30">
    <property type="match status" value="1"/>
</dbReference>
<reference evidence="2 3" key="1">
    <citation type="submission" date="2023-07" db="EMBL/GenBank/DDBJ databases">
        <title>Sorghum-associated microbial communities from plants grown in Nebraska, USA.</title>
        <authorList>
            <person name="Schachtman D."/>
        </authorList>
    </citation>
    <scope>NUCLEOTIDE SEQUENCE [LARGE SCALE GENOMIC DNA]</scope>
    <source>
        <strain evidence="2 3">CC523</strain>
    </source>
</reference>
<protein>
    <submittedName>
        <fullName evidence="2">GNAT family acetyltransferase</fullName>
    </submittedName>
</protein>
<dbReference type="PANTHER" id="PTHR31435">
    <property type="entry name" value="PROTEIN NATD1"/>
    <property type="match status" value="1"/>
</dbReference>
<sequence>MTENTDSLAESFRPGVTTLRNDKFHRYELHVDGELAVISQFLDRPGHIDFIHTETKPQFKGQGLANVLAHFALDDVVASGKRIIPHCPFIAGYLKRHEGYEQDVDWPKEKPTVDAEPDNN</sequence>
<dbReference type="EMBL" id="JAUSSW010000016">
    <property type="protein sequence ID" value="MDQ0104330.1"/>
    <property type="molecule type" value="Genomic_DNA"/>
</dbReference>
<keyword evidence="3" id="KW-1185">Reference proteome</keyword>
<dbReference type="RefSeq" id="WP_018778983.1">
    <property type="nucleotide sequence ID" value="NZ_BDDW01000010.1"/>
</dbReference>
<gene>
    <name evidence="2" type="ORF">J2T10_004004</name>
</gene>
<dbReference type="PANTHER" id="PTHR31435:SF10">
    <property type="entry name" value="BSR4717 PROTEIN"/>
    <property type="match status" value="1"/>
</dbReference>
<evidence type="ECO:0000313" key="3">
    <source>
        <dbReference type="Proteomes" id="UP001244563"/>
    </source>
</evidence>
<name>A0ABT9TRM2_PAENI</name>
<dbReference type="PROSITE" id="PS51729">
    <property type="entry name" value="GNAT_YJDJ"/>
    <property type="match status" value="1"/>
</dbReference>
<evidence type="ECO:0000259" key="1">
    <source>
        <dbReference type="PROSITE" id="PS51729"/>
    </source>
</evidence>
<dbReference type="SUPFAM" id="SSF55729">
    <property type="entry name" value="Acyl-CoA N-acyltransferases (Nat)"/>
    <property type="match status" value="1"/>
</dbReference>
<dbReference type="InterPro" id="IPR045057">
    <property type="entry name" value="Gcn5-rel_NAT"/>
</dbReference>
<comment type="caution">
    <text evidence="2">The sequence shown here is derived from an EMBL/GenBank/DDBJ whole genome shotgun (WGS) entry which is preliminary data.</text>
</comment>
<feature type="domain" description="N-acetyltransferase" evidence="1">
    <location>
        <begin position="19"/>
        <end position="105"/>
    </location>
</feature>